<dbReference type="EMBL" id="JAGGKV010000051">
    <property type="protein sequence ID" value="MBP1967888.1"/>
    <property type="molecule type" value="Genomic_DNA"/>
</dbReference>
<gene>
    <name evidence="1" type="ORF">J2Z65_007193</name>
</gene>
<dbReference type="Pfam" id="PF16477">
    <property type="entry name" value="DUF5054"/>
    <property type="match status" value="1"/>
</dbReference>
<evidence type="ECO:0000313" key="2">
    <source>
        <dbReference type="Proteomes" id="UP001519344"/>
    </source>
</evidence>
<reference evidence="1 2" key="1">
    <citation type="submission" date="2021-03" db="EMBL/GenBank/DDBJ databases">
        <title>Genomic Encyclopedia of Type Strains, Phase IV (KMG-IV): sequencing the most valuable type-strain genomes for metagenomic binning, comparative biology and taxonomic classification.</title>
        <authorList>
            <person name="Goeker M."/>
        </authorList>
    </citation>
    <scope>NUCLEOTIDE SEQUENCE [LARGE SCALE GENOMIC DNA]</scope>
    <source>
        <strain evidence="1 2">DSM 24950</strain>
    </source>
</reference>
<proteinExistence type="predicted"/>
<dbReference type="InterPro" id="IPR032482">
    <property type="entry name" value="DUF5054"/>
</dbReference>
<dbReference type="Proteomes" id="UP001519344">
    <property type="component" value="Unassembled WGS sequence"/>
</dbReference>
<dbReference type="RefSeq" id="WP_240160039.1">
    <property type="nucleotide sequence ID" value="NZ_JAAOZR010000085.1"/>
</dbReference>
<evidence type="ECO:0000313" key="1">
    <source>
        <dbReference type="EMBL" id="MBP1967888.1"/>
    </source>
</evidence>
<organism evidence="1 2">
    <name type="scientific">Paenibacillus aceris</name>
    <dbReference type="NCBI Taxonomy" id="869555"/>
    <lineage>
        <taxon>Bacteria</taxon>
        <taxon>Bacillati</taxon>
        <taxon>Bacillota</taxon>
        <taxon>Bacilli</taxon>
        <taxon>Bacillales</taxon>
        <taxon>Paenibacillaceae</taxon>
        <taxon>Paenibacillus</taxon>
    </lineage>
</organism>
<sequence length="116" mass="13693">MADEHHRLGCYQYEAFGHENYNACFQNYVQNLSETYFWADADWGKPGMEFAEPQPEHKRLSPHLVSIRHQFHDYYDHVQAQLVMLSECVQVNGAPRDLQIDYKFYKNRKQAGSHLG</sequence>
<accession>A0ABS4IAF2</accession>
<comment type="caution">
    <text evidence="1">The sequence shown here is derived from an EMBL/GenBank/DDBJ whole genome shotgun (WGS) entry which is preliminary data.</text>
</comment>
<keyword evidence="2" id="KW-1185">Reference proteome</keyword>
<protein>
    <submittedName>
        <fullName evidence="1">Uncharacterized protein</fullName>
    </submittedName>
</protein>
<name>A0ABS4IAF2_9BACL</name>